<evidence type="ECO:0008006" key="3">
    <source>
        <dbReference type="Google" id="ProtNLM"/>
    </source>
</evidence>
<evidence type="ECO:0000313" key="1">
    <source>
        <dbReference type="EMBL" id="TMM28995.1"/>
    </source>
</evidence>
<accession>A0A5S3N1A1</accession>
<dbReference type="Gene3D" id="3.10.129.10">
    <property type="entry name" value="Hotdog Thioesterase"/>
    <property type="match status" value="1"/>
</dbReference>
<sequence>MFQRNYKVKGEDVNDFMVMQNSAYLKYASIVMETFLFVNGFTKLKMNNLKVGLQKNNDQIIQQKQLLFTQLFVTKLELKSLGVCEQKMSIAVHFFNEKGELCTTVYREIYWFDYTSWKVITPPKTITKYFIEKQKLGKVS</sequence>
<dbReference type="Proteomes" id="UP000307140">
    <property type="component" value="Unassembled WGS sequence"/>
</dbReference>
<dbReference type="AlphaFoldDB" id="A0A5S3N1A1"/>
<reference evidence="1 2" key="1">
    <citation type="submission" date="2019-05" db="EMBL/GenBank/DDBJ databases">
        <title>Polaribacter aestuariivivens sp. nov., isolated from a tidal flat.</title>
        <authorList>
            <person name="Yoon J.-H."/>
        </authorList>
    </citation>
    <scope>NUCLEOTIDE SEQUENCE [LARGE SCALE GENOMIC DNA]</scope>
    <source>
        <strain evidence="1 2">DBTF-3</strain>
    </source>
</reference>
<dbReference type="SUPFAM" id="SSF54637">
    <property type="entry name" value="Thioesterase/thiol ester dehydrase-isomerase"/>
    <property type="match status" value="1"/>
</dbReference>
<dbReference type="InterPro" id="IPR029069">
    <property type="entry name" value="HotDog_dom_sf"/>
</dbReference>
<keyword evidence="2" id="KW-1185">Reference proteome</keyword>
<organism evidence="1 2">
    <name type="scientific">Polaribacter aestuariivivens</name>
    <dbReference type="NCBI Taxonomy" id="2304626"/>
    <lineage>
        <taxon>Bacteria</taxon>
        <taxon>Pseudomonadati</taxon>
        <taxon>Bacteroidota</taxon>
        <taxon>Flavobacteriia</taxon>
        <taxon>Flavobacteriales</taxon>
        <taxon>Flavobacteriaceae</taxon>
    </lineage>
</organism>
<dbReference type="OrthoDB" id="1163807at2"/>
<protein>
    <recommendedName>
        <fullName evidence="3">Thioesterase</fullName>
    </recommendedName>
</protein>
<evidence type="ECO:0000313" key="2">
    <source>
        <dbReference type="Proteomes" id="UP000307140"/>
    </source>
</evidence>
<dbReference type="RefSeq" id="WP_138536645.1">
    <property type="nucleotide sequence ID" value="NZ_VANR01000006.1"/>
</dbReference>
<dbReference type="Pfam" id="PF13279">
    <property type="entry name" value="4HBT_2"/>
    <property type="match status" value="1"/>
</dbReference>
<comment type="caution">
    <text evidence="1">The sequence shown here is derived from an EMBL/GenBank/DDBJ whole genome shotgun (WGS) entry which is preliminary data.</text>
</comment>
<gene>
    <name evidence="1" type="ORF">FDT66_11450</name>
</gene>
<dbReference type="EMBL" id="VANR01000006">
    <property type="protein sequence ID" value="TMM28995.1"/>
    <property type="molecule type" value="Genomic_DNA"/>
</dbReference>
<proteinExistence type="predicted"/>
<name>A0A5S3N1A1_9FLAO</name>